<dbReference type="OrthoDB" id="2846898at2759"/>
<comment type="caution">
    <text evidence="1">The sequence shown here is derived from an EMBL/GenBank/DDBJ whole genome shotgun (WGS) entry which is preliminary data.</text>
</comment>
<keyword evidence="2" id="KW-1185">Reference proteome</keyword>
<dbReference type="AlphaFoldDB" id="A0A8K0XSA2"/>
<accession>A0A8K0XSA2</accession>
<organism evidence="1 2">
    <name type="scientific">Cristinia sonorae</name>
    <dbReference type="NCBI Taxonomy" id="1940300"/>
    <lineage>
        <taxon>Eukaryota</taxon>
        <taxon>Fungi</taxon>
        <taxon>Dikarya</taxon>
        <taxon>Basidiomycota</taxon>
        <taxon>Agaricomycotina</taxon>
        <taxon>Agaricomycetes</taxon>
        <taxon>Agaricomycetidae</taxon>
        <taxon>Agaricales</taxon>
        <taxon>Pleurotineae</taxon>
        <taxon>Stephanosporaceae</taxon>
        <taxon>Cristinia</taxon>
    </lineage>
</organism>
<proteinExistence type="predicted"/>
<gene>
    <name evidence="1" type="ORF">BXZ70DRAFT_740198</name>
</gene>
<evidence type="ECO:0008006" key="3">
    <source>
        <dbReference type="Google" id="ProtNLM"/>
    </source>
</evidence>
<name>A0A8K0XSA2_9AGAR</name>
<dbReference type="EMBL" id="JAEVFJ010000007">
    <property type="protein sequence ID" value="KAH8103576.1"/>
    <property type="molecule type" value="Genomic_DNA"/>
</dbReference>
<reference evidence="1" key="1">
    <citation type="journal article" date="2021" name="New Phytol.">
        <title>Evolutionary innovations through gain and loss of genes in the ectomycorrhizal Boletales.</title>
        <authorList>
            <person name="Wu G."/>
            <person name="Miyauchi S."/>
            <person name="Morin E."/>
            <person name="Kuo A."/>
            <person name="Drula E."/>
            <person name="Varga T."/>
            <person name="Kohler A."/>
            <person name="Feng B."/>
            <person name="Cao Y."/>
            <person name="Lipzen A."/>
            <person name="Daum C."/>
            <person name="Hundley H."/>
            <person name="Pangilinan J."/>
            <person name="Johnson J."/>
            <person name="Barry K."/>
            <person name="LaButti K."/>
            <person name="Ng V."/>
            <person name="Ahrendt S."/>
            <person name="Min B."/>
            <person name="Choi I.G."/>
            <person name="Park H."/>
            <person name="Plett J.M."/>
            <person name="Magnuson J."/>
            <person name="Spatafora J.W."/>
            <person name="Nagy L.G."/>
            <person name="Henrissat B."/>
            <person name="Grigoriev I.V."/>
            <person name="Yang Z.L."/>
            <person name="Xu J."/>
            <person name="Martin F.M."/>
        </authorList>
    </citation>
    <scope>NUCLEOTIDE SEQUENCE</scope>
    <source>
        <strain evidence="1">KKN 215</strain>
    </source>
</reference>
<evidence type="ECO:0000313" key="1">
    <source>
        <dbReference type="EMBL" id="KAH8103576.1"/>
    </source>
</evidence>
<sequence>MTIISTSPFLPLELFFMIIDQVRDDKATLAGCTLVSRSWLAPASKHLFREIDIRGQEQLLHFYNFVSSAHFLSRFVKKLVLWSYDDTEEETLEFDVLKVAEILANLPRVDELSILGLSILPIDPRRNVDLIQCIPRPMKTVVFGDIIFDASIYEFLQEAILAPSLESLMLRELHRLLSFFSSVHTMHLEVDCPYFTCPGLLDLENLPPLLDFSVENLTLNADGCVVDLIRNSATPQALTTLQCMPYEECSNDAVQELLDVSPELRDLRFVRYHADGPETCGLPMASFDLSRNGKLQSIHLEAQLVRGFHSIHFATLYLAPWLRTLSTAPGTIQEISFDFCIPPSPEGTPGAEYLKDKVVINQEAVVQLGAGWSQLDTILDRFPSLVKVEFTAAYLTSTDGITGDPWEGVSDHICECMPRTRERKVLVFGVSHF</sequence>
<dbReference type="Proteomes" id="UP000813824">
    <property type="component" value="Unassembled WGS sequence"/>
</dbReference>
<evidence type="ECO:0000313" key="2">
    <source>
        <dbReference type="Proteomes" id="UP000813824"/>
    </source>
</evidence>
<protein>
    <recommendedName>
        <fullName evidence="3">F-box domain-containing protein</fullName>
    </recommendedName>
</protein>